<dbReference type="PANTHER" id="PTHR10285">
    <property type="entry name" value="URIDINE KINASE"/>
    <property type="match status" value="1"/>
</dbReference>
<keyword evidence="2" id="KW-1185">Reference proteome</keyword>
<dbReference type="Gene3D" id="3.40.50.300">
    <property type="entry name" value="P-loop containing nucleotide triphosphate hydrolases"/>
    <property type="match status" value="1"/>
</dbReference>
<dbReference type="SUPFAM" id="SSF52540">
    <property type="entry name" value="P-loop containing nucleoside triphosphate hydrolases"/>
    <property type="match status" value="1"/>
</dbReference>
<accession>A0A7L9WJD8</accession>
<organism evidence="1 2">
    <name type="scientific">Pseudooceanicola spongiae</name>
    <dbReference type="NCBI Taxonomy" id="2613965"/>
    <lineage>
        <taxon>Bacteria</taxon>
        <taxon>Pseudomonadati</taxon>
        <taxon>Pseudomonadota</taxon>
        <taxon>Alphaproteobacteria</taxon>
        <taxon>Rhodobacterales</taxon>
        <taxon>Paracoccaceae</taxon>
        <taxon>Pseudooceanicola</taxon>
    </lineage>
</organism>
<keyword evidence="1" id="KW-0808">Transferase</keyword>
<dbReference type="InterPro" id="IPR027417">
    <property type="entry name" value="P-loop_NTPase"/>
</dbReference>
<gene>
    <name evidence="1" type="ORF">F3W81_03800</name>
</gene>
<reference evidence="1 2" key="1">
    <citation type="submission" date="2019-10" db="EMBL/GenBank/DDBJ databases">
        <title>Pseudopuniceibacterium sp. HQ09 islated from Antarctica.</title>
        <authorList>
            <person name="Liao L."/>
            <person name="Su S."/>
            <person name="Chen B."/>
            <person name="Yu Y."/>
        </authorList>
    </citation>
    <scope>NUCLEOTIDE SEQUENCE [LARGE SCALE GENOMIC DNA]</scope>
    <source>
        <strain evidence="1 2">HQ09</strain>
    </source>
</reference>
<evidence type="ECO:0000313" key="2">
    <source>
        <dbReference type="Proteomes" id="UP000594118"/>
    </source>
</evidence>
<dbReference type="AlphaFoldDB" id="A0A7L9WJD8"/>
<protein>
    <submittedName>
        <fullName evidence="1">Nucleoside/nucleotide kinase family protein</fullName>
    </submittedName>
</protein>
<dbReference type="EMBL" id="CP045201">
    <property type="protein sequence ID" value="QOL80023.1"/>
    <property type="molecule type" value="Genomic_DNA"/>
</dbReference>
<evidence type="ECO:0000313" key="1">
    <source>
        <dbReference type="EMBL" id="QOL80023.1"/>
    </source>
</evidence>
<dbReference type="KEGG" id="pshq:F3W81_03800"/>
<sequence length="211" mass="22973">MSQPIDFDELVVQMARLSKGPERRIVALAGPPGAGKSHLSALLLERLQVVMPGGATILPMDGYHYDDLILGPRGDLARKGAPHTFDVGGLKSTIARVAAADVPVAVPVFDRSLEIARAGARIIGPEVPLVIVEGNYLLLKDPAWLGLEPYFDMTMMIDVPEAVLRKRLLRRWAHLPKDEAEAKVAQNDLINMQQVLANSRPADFTLNNSAE</sequence>
<proteinExistence type="predicted"/>
<name>A0A7L9WJD8_9RHOB</name>
<dbReference type="RefSeq" id="WP_193082338.1">
    <property type="nucleotide sequence ID" value="NZ_CP045201.1"/>
</dbReference>
<dbReference type="Proteomes" id="UP000594118">
    <property type="component" value="Chromosome"/>
</dbReference>
<keyword evidence="1" id="KW-0418">Kinase</keyword>
<dbReference type="GO" id="GO:0016301">
    <property type="term" value="F:kinase activity"/>
    <property type="evidence" value="ECO:0007669"/>
    <property type="project" value="UniProtKB-KW"/>
</dbReference>